<name>A0A9N9BEG4_9GLOM</name>
<dbReference type="Proteomes" id="UP000789706">
    <property type="component" value="Unassembled WGS sequence"/>
</dbReference>
<evidence type="ECO:0000313" key="1">
    <source>
        <dbReference type="EMBL" id="CAG8562949.1"/>
    </source>
</evidence>
<comment type="caution">
    <text evidence="1">The sequence shown here is derived from an EMBL/GenBank/DDBJ whole genome shotgun (WGS) entry which is preliminary data.</text>
</comment>
<dbReference type="EMBL" id="CAJVPK010000972">
    <property type="protein sequence ID" value="CAG8562949.1"/>
    <property type="molecule type" value="Genomic_DNA"/>
</dbReference>
<keyword evidence="2" id="KW-1185">Reference proteome</keyword>
<evidence type="ECO:0000313" key="2">
    <source>
        <dbReference type="Proteomes" id="UP000789706"/>
    </source>
</evidence>
<organism evidence="1 2">
    <name type="scientific">Diversispora eburnea</name>
    <dbReference type="NCBI Taxonomy" id="1213867"/>
    <lineage>
        <taxon>Eukaryota</taxon>
        <taxon>Fungi</taxon>
        <taxon>Fungi incertae sedis</taxon>
        <taxon>Mucoromycota</taxon>
        <taxon>Glomeromycotina</taxon>
        <taxon>Glomeromycetes</taxon>
        <taxon>Diversisporales</taxon>
        <taxon>Diversisporaceae</taxon>
        <taxon>Diversispora</taxon>
    </lineage>
</organism>
<accession>A0A9N9BEG4</accession>
<protein>
    <submittedName>
        <fullName evidence="1">6713_t:CDS:1</fullName>
    </submittedName>
</protein>
<dbReference type="OrthoDB" id="2437540at2759"/>
<reference evidence="1" key="1">
    <citation type="submission" date="2021-06" db="EMBL/GenBank/DDBJ databases">
        <authorList>
            <person name="Kallberg Y."/>
            <person name="Tangrot J."/>
            <person name="Rosling A."/>
        </authorList>
    </citation>
    <scope>NUCLEOTIDE SEQUENCE</scope>
    <source>
        <strain evidence="1">AZ414A</strain>
    </source>
</reference>
<gene>
    <name evidence="1" type="ORF">DEBURN_LOCUS7681</name>
</gene>
<dbReference type="AlphaFoldDB" id="A0A9N9BEG4"/>
<proteinExistence type="predicted"/>
<sequence length="194" mass="22746">MNSFSRHLKKYYFNRCSRKRLANLFTSNGIFKKENNGVREFVLKLTNEKNALMNENTELFKLWRIRDARAALEFIRSHVTSQEKKHGEPLWNEPIDKMLKKISGQEKFKRSLEETCELNKVSINAIQKCICGLYHTASKPLHGYDGNNIIISAKDWVENEIIALGLLFKYYSIPFVYKDKMGDSKNFPYKIVVK</sequence>